<dbReference type="EMBL" id="DS547115">
    <property type="protein sequence ID" value="EDR04998.1"/>
    <property type="molecule type" value="Genomic_DNA"/>
</dbReference>
<dbReference type="Proteomes" id="UP000001194">
    <property type="component" value="Unassembled WGS sequence"/>
</dbReference>
<dbReference type="OrthoDB" id="6221744at2759"/>
<keyword evidence="3" id="KW-1185">Reference proteome</keyword>
<accession>B0DK29</accession>
<evidence type="ECO:0000256" key="1">
    <source>
        <dbReference type="HAMAP-Rule" id="MF_03046"/>
    </source>
</evidence>
<keyword evidence="1" id="KW-0805">Transcription regulation</keyword>
<evidence type="ECO:0000313" key="3">
    <source>
        <dbReference type="Proteomes" id="UP000001194"/>
    </source>
</evidence>
<dbReference type="GO" id="GO:0071819">
    <property type="term" value="C:DUBm complex"/>
    <property type="evidence" value="ECO:0007669"/>
    <property type="project" value="UniProtKB-UniRule"/>
</dbReference>
<organism evidence="3">
    <name type="scientific">Laccaria bicolor (strain S238N-H82 / ATCC MYA-4686)</name>
    <name type="common">Bicoloured deceiver</name>
    <name type="synonym">Laccaria laccata var. bicolor</name>
    <dbReference type="NCBI Taxonomy" id="486041"/>
    <lineage>
        <taxon>Eukaryota</taxon>
        <taxon>Fungi</taxon>
        <taxon>Dikarya</taxon>
        <taxon>Basidiomycota</taxon>
        <taxon>Agaricomycotina</taxon>
        <taxon>Agaricomycetes</taxon>
        <taxon>Agaricomycetidae</taxon>
        <taxon>Agaricales</taxon>
        <taxon>Agaricineae</taxon>
        <taxon>Hydnangiaceae</taxon>
        <taxon>Laccaria</taxon>
    </lineage>
</organism>
<protein>
    <recommendedName>
        <fullName evidence="1">Transcription and mRNA export factor SUS1</fullName>
    </recommendedName>
</protein>
<keyword evidence="1" id="KW-0811">Translocation</keyword>
<dbReference type="GeneID" id="6080058"/>
<dbReference type="InterPro" id="IPR038212">
    <property type="entry name" value="TF_EnY2_sf"/>
</dbReference>
<dbReference type="InParanoid" id="B0DK29"/>
<keyword evidence="1" id="KW-0963">Cytoplasm</keyword>
<dbReference type="GO" id="GO:0006406">
    <property type="term" value="P:mRNA export from nucleus"/>
    <property type="evidence" value="ECO:0007669"/>
    <property type="project" value="UniProtKB-UniRule"/>
</dbReference>
<gene>
    <name evidence="1" type="primary">SUS1</name>
    <name evidence="2" type="ORF">LACBIDRAFT_303693</name>
</gene>
<keyword evidence="1" id="KW-0813">Transport</keyword>
<dbReference type="STRING" id="486041.B0DK29"/>
<keyword evidence="1" id="KW-0804">Transcription</keyword>
<comment type="subunit">
    <text evidence="1">Component of the nuclear pore complex (NPC)-associated TREX-2 complex (transcription and export complex 2), composed of at least SUS1, SAC3, THP1, SEM1, and CDC31. TREX-2 contains 2 SUS1 chains. The TREX-2 complex interacts with the nucleoporin NUP1. Component of the 1.8 MDa SAGA transcription coactivator-HAT complex. SAGA is built of 5 distinct domains with specialized functions. Within the SAGA complex, SUS1, SGF11, SGF73 and UBP8 form an additional subcomplex of SAGA called the DUB module (deubiquitination module). Interacts directly with THP1, SAC3, SGF11, and with the RNA polymerase II.</text>
</comment>
<dbReference type="GO" id="GO:0005643">
    <property type="term" value="C:nuclear pore"/>
    <property type="evidence" value="ECO:0007669"/>
    <property type="project" value="UniProtKB-UniRule"/>
</dbReference>
<keyword evidence="1" id="KW-0156">Chromatin regulator</keyword>
<dbReference type="PANTHER" id="PTHR12514">
    <property type="entry name" value="ENHANCER OF YELLOW 2 TRANSCRIPTION FACTOR"/>
    <property type="match status" value="1"/>
</dbReference>
<dbReference type="GO" id="GO:0005654">
    <property type="term" value="C:nucleoplasm"/>
    <property type="evidence" value="ECO:0007669"/>
    <property type="project" value="UniProtKB-SubCell"/>
</dbReference>
<dbReference type="GO" id="GO:0000932">
    <property type="term" value="C:P-body"/>
    <property type="evidence" value="ECO:0007669"/>
    <property type="project" value="UniProtKB-SubCell"/>
</dbReference>
<dbReference type="Gene3D" id="1.10.246.140">
    <property type="match status" value="1"/>
</dbReference>
<dbReference type="AlphaFoldDB" id="B0DK29"/>
<dbReference type="HAMAP" id="MF_03046">
    <property type="entry name" value="ENY2_Sus1"/>
    <property type="match status" value="1"/>
</dbReference>
<reference evidence="2 3" key="1">
    <citation type="journal article" date="2008" name="Nature">
        <title>The genome of Laccaria bicolor provides insights into mycorrhizal symbiosis.</title>
        <authorList>
            <person name="Martin F."/>
            <person name="Aerts A."/>
            <person name="Ahren D."/>
            <person name="Brun A."/>
            <person name="Danchin E.G.J."/>
            <person name="Duchaussoy F."/>
            <person name="Gibon J."/>
            <person name="Kohler A."/>
            <person name="Lindquist E."/>
            <person name="Pereda V."/>
            <person name="Salamov A."/>
            <person name="Shapiro H.J."/>
            <person name="Wuyts J."/>
            <person name="Blaudez D."/>
            <person name="Buee M."/>
            <person name="Brokstein P."/>
            <person name="Canbaeck B."/>
            <person name="Cohen D."/>
            <person name="Courty P.E."/>
            <person name="Coutinho P.M."/>
            <person name="Delaruelle C."/>
            <person name="Detter J.C."/>
            <person name="Deveau A."/>
            <person name="DiFazio S."/>
            <person name="Duplessis S."/>
            <person name="Fraissinet-Tachet L."/>
            <person name="Lucic E."/>
            <person name="Frey-Klett P."/>
            <person name="Fourrey C."/>
            <person name="Feussner I."/>
            <person name="Gay G."/>
            <person name="Grimwood J."/>
            <person name="Hoegger P.J."/>
            <person name="Jain P."/>
            <person name="Kilaru S."/>
            <person name="Labbe J."/>
            <person name="Lin Y.C."/>
            <person name="Legue V."/>
            <person name="Le Tacon F."/>
            <person name="Marmeisse R."/>
            <person name="Melayah D."/>
            <person name="Montanini B."/>
            <person name="Muratet M."/>
            <person name="Nehls U."/>
            <person name="Niculita-Hirzel H."/>
            <person name="Oudot-Le Secq M.P."/>
            <person name="Peter M."/>
            <person name="Quesneville H."/>
            <person name="Rajashekar B."/>
            <person name="Reich M."/>
            <person name="Rouhier N."/>
            <person name="Schmutz J."/>
            <person name="Yin T."/>
            <person name="Chalot M."/>
            <person name="Henrissat B."/>
            <person name="Kuees U."/>
            <person name="Lucas S."/>
            <person name="Van de Peer Y."/>
            <person name="Podila G.K."/>
            <person name="Polle A."/>
            <person name="Pukkila P.J."/>
            <person name="Richardson P.M."/>
            <person name="Rouze P."/>
            <person name="Sanders I.R."/>
            <person name="Stajich J.E."/>
            <person name="Tunlid A."/>
            <person name="Tuskan G."/>
            <person name="Grigoriev I.V."/>
        </authorList>
    </citation>
    <scope>NUCLEOTIDE SEQUENCE [LARGE SCALE GENOMIC DNA]</scope>
    <source>
        <strain evidence="3">S238N-H82 / ATCC MYA-4686</strain>
    </source>
</reference>
<dbReference type="GO" id="GO:0000124">
    <property type="term" value="C:SAGA complex"/>
    <property type="evidence" value="ECO:0007669"/>
    <property type="project" value="UniProtKB-UniRule"/>
</dbReference>
<dbReference type="RefSeq" id="XP_001884388.1">
    <property type="nucleotide sequence ID" value="XM_001884353.1"/>
</dbReference>
<dbReference type="KEGG" id="lbc:LACBIDRAFT_303693"/>
<comment type="subcellular location">
    <subcellularLocation>
        <location evidence="1">Nucleus</location>
        <location evidence="1">Nucleoplasm</location>
    </subcellularLocation>
    <subcellularLocation>
        <location evidence="1">Cytoplasm</location>
        <location evidence="1">P-body</location>
    </subcellularLocation>
</comment>
<evidence type="ECO:0000313" key="2">
    <source>
        <dbReference type="EMBL" id="EDR04998.1"/>
    </source>
</evidence>
<dbReference type="Pfam" id="PF10163">
    <property type="entry name" value="EnY2"/>
    <property type="match status" value="1"/>
</dbReference>
<dbReference type="GO" id="GO:0006325">
    <property type="term" value="P:chromatin organization"/>
    <property type="evidence" value="ECO:0007669"/>
    <property type="project" value="UniProtKB-KW"/>
</dbReference>
<keyword evidence="1" id="KW-0653">Protein transport</keyword>
<dbReference type="InterPro" id="IPR018783">
    <property type="entry name" value="TF_ENY2"/>
</dbReference>
<proteinExistence type="inferred from homology"/>
<keyword evidence="1" id="KW-0010">Activator</keyword>
<keyword evidence="1" id="KW-0509">mRNA transport</keyword>
<keyword evidence="1" id="KW-0539">Nucleus</keyword>
<dbReference type="GO" id="GO:0070390">
    <property type="term" value="C:transcription export complex 2"/>
    <property type="evidence" value="ECO:0007669"/>
    <property type="project" value="UniProtKB-UniRule"/>
</dbReference>
<sequence length="135" mass="15864">MPPNDGNTLYSQLRHRLIESGDWEQIRIMLNSKLNESGWTDDIRHRSKERARNMDPLSYQTLLEEIRTHAQTSIPLAVKREATTLIRQNLEKHIALFYKMTLAGLTKEYYAKYMEGLKLHCTAMQRTRSSKFLPL</sequence>
<name>B0DK29_LACBS</name>
<dbReference type="GO" id="GO:0015031">
    <property type="term" value="P:protein transport"/>
    <property type="evidence" value="ECO:0007669"/>
    <property type="project" value="UniProtKB-KW"/>
</dbReference>
<comment type="function">
    <text evidence="1">Involved in mRNA export coupled transcription activation by association with both the TREX-2 and the SAGA complexes. At the promoters, SAGA is required for recruitment of the basal transcription machinery. It influences RNA polymerase II transcriptional activity through different activities such as TBP interaction and promoter selectivity, interaction with transcription activators, and chromatin modification through histone acetylation and deubiquitination. Within the SAGA complex, participates to a subcomplex required for deubiquitination of H2B and for the maintenance of steady-state H3 methylation levels. The TREX-2 complex functions in docking export-competent ribonucleoprotein particles (mRNPs) to the nuclear entrance of the nuclear pore complex (nuclear basket). TREX-2 participates in mRNA export and accurate chromatin positioning in the nucleus by tethering genes to the nuclear periphery. May also be involved in cytoplasmic mRNA decay by interaction with components of P-bodies.</text>
</comment>
<dbReference type="HOGENOM" id="CLU_1886119_0_0_1"/>
<dbReference type="GO" id="GO:0003713">
    <property type="term" value="F:transcription coactivator activity"/>
    <property type="evidence" value="ECO:0007669"/>
    <property type="project" value="UniProtKB-UniRule"/>
</dbReference>
<comment type="similarity">
    <text evidence="1">Belongs to the ENY2 family.</text>
</comment>
<dbReference type="GO" id="GO:0006368">
    <property type="term" value="P:transcription elongation by RNA polymerase II"/>
    <property type="evidence" value="ECO:0007669"/>
    <property type="project" value="UniProtKB-UniRule"/>
</dbReference>